<evidence type="ECO:0000313" key="4">
    <source>
        <dbReference type="Proteomes" id="UP000467488"/>
    </source>
</evidence>
<accession>A0A8S0FSC9</accession>
<dbReference type="Pfam" id="PF00975">
    <property type="entry name" value="Thioesterase"/>
    <property type="match status" value="1"/>
</dbReference>
<dbReference type="InterPro" id="IPR012223">
    <property type="entry name" value="TEII"/>
</dbReference>
<comment type="similarity">
    <text evidence="1">Belongs to the thioesterase family.</text>
</comment>
<reference evidence="3 4" key="1">
    <citation type="submission" date="2020-01" db="EMBL/GenBank/DDBJ databases">
        <title>Dynamics of blaIMP-6 dissemination in carbapenem resistant Enterobacteriacea isolated from regional surveillance in Osaka, Japan.</title>
        <authorList>
            <person name="Abe R."/>
            <person name="Akeda Y."/>
            <person name="Sugawara Y."/>
            <person name="Yamamoto N."/>
            <person name="Tomono K."/>
            <person name="Takeuchi D."/>
            <person name="Kawahara R."/>
            <person name="Hamada S."/>
        </authorList>
    </citation>
    <scope>NUCLEOTIDE SEQUENCE [LARGE SCALE GENOMIC DNA]</scope>
    <source>
        <strain evidence="3 4">E300</strain>
    </source>
</reference>
<dbReference type="EMBL" id="AP022360">
    <property type="protein sequence ID" value="BBU82998.1"/>
    <property type="molecule type" value="Genomic_DNA"/>
</dbReference>
<dbReference type="InterPro" id="IPR001031">
    <property type="entry name" value="Thioesterase"/>
</dbReference>
<dbReference type="GO" id="GO:0008610">
    <property type="term" value="P:lipid biosynthetic process"/>
    <property type="evidence" value="ECO:0007669"/>
    <property type="project" value="TreeGrafter"/>
</dbReference>
<evidence type="ECO:0000259" key="2">
    <source>
        <dbReference type="Pfam" id="PF00975"/>
    </source>
</evidence>
<dbReference type="Proteomes" id="UP000467488">
    <property type="component" value="Chromosome"/>
</dbReference>
<protein>
    <recommendedName>
        <fullName evidence="2">Thioesterase domain-containing protein</fullName>
    </recommendedName>
</protein>
<dbReference type="InterPro" id="IPR029058">
    <property type="entry name" value="AB_hydrolase_fold"/>
</dbReference>
<gene>
    <name evidence="3" type="ORF">EIMP300_43980</name>
</gene>
<feature type="domain" description="Thioesterase" evidence="2">
    <location>
        <begin position="20"/>
        <end position="102"/>
    </location>
</feature>
<name>A0A8S0FSC9_ECOLX</name>
<dbReference type="Gene3D" id="3.40.50.1820">
    <property type="entry name" value="alpha/beta hydrolase"/>
    <property type="match status" value="1"/>
</dbReference>
<dbReference type="PANTHER" id="PTHR11487">
    <property type="entry name" value="THIOESTERASE"/>
    <property type="match status" value="1"/>
</dbReference>
<organism evidence="3 4">
    <name type="scientific">Escherichia coli</name>
    <dbReference type="NCBI Taxonomy" id="562"/>
    <lineage>
        <taxon>Bacteria</taxon>
        <taxon>Pseudomonadati</taxon>
        <taxon>Pseudomonadota</taxon>
        <taxon>Gammaproteobacteria</taxon>
        <taxon>Enterobacterales</taxon>
        <taxon>Enterobacteriaceae</taxon>
        <taxon>Escherichia</taxon>
    </lineage>
</organism>
<proteinExistence type="inferred from homology"/>
<dbReference type="SUPFAM" id="SSF53474">
    <property type="entry name" value="alpha/beta-Hydrolases"/>
    <property type="match status" value="1"/>
</dbReference>
<evidence type="ECO:0000256" key="1">
    <source>
        <dbReference type="ARBA" id="ARBA00007169"/>
    </source>
</evidence>
<evidence type="ECO:0000313" key="3">
    <source>
        <dbReference type="EMBL" id="BBU82998.1"/>
    </source>
</evidence>
<dbReference type="PANTHER" id="PTHR11487:SF0">
    <property type="entry name" value="S-ACYL FATTY ACID SYNTHASE THIOESTERASE, MEDIUM CHAIN"/>
    <property type="match status" value="1"/>
</dbReference>
<dbReference type="AlphaFoldDB" id="A0A8S0FSC9"/>
<sequence length="134" mass="14321">MTQSAMCIPLWPARNGNTAHLVMCPFAGGSSSAFRHWQAEQLADCALSLVTWPGRDRLRHLEPLRNITQLAALLANELEASVSPDTPLLLAGHSMGAQVAFEKSGVRNLPTSGATGACATRTDYFRVPCPASAF</sequence>